<dbReference type="Proteomes" id="UP001145742">
    <property type="component" value="Unassembled WGS sequence"/>
</dbReference>
<evidence type="ECO:0000313" key="3">
    <source>
        <dbReference type="Proteomes" id="UP001145742"/>
    </source>
</evidence>
<name>A0ABQ9DCN3_9PASS</name>
<reference evidence="2" key="1">
    <citation type="submission" date="2019-10" db="EMBL/GenBank/DDBJ databases">
        <authorList>
            <person name="Soares A.E.R."/>
            <person name="Aleixo A."/>
            <person name="Schneider P."/>
            <person name="Miyaki C.Y."/>
            <person name="Schneider M.P."/>
            <person name="Mello C."/>
            <person name="Vasconcelos A.T.R."/>
        </authorList>
    </citation>
    <scope>NUCLEOTIDE SEQUENCE</scope>
    <source>
        <tissue evidence="2">Muscle</tissue>
    </source>
</reference>
<feature type="transmembrane region" description="Helical" evidence="1">
    <location>
        <begin position="38"/>
        <end position="57"/>
    </location>
</feature>
<dbReference type="PANTHER" id="PTHR17597">
    <property type="entry name" value="MEMBRANE PROTEIN MLC1"/>
    <property type="match status" value="1"/>
</dbReference>
<comment type="caution">
    <text evidence="2">The sequence shown here is derived from an EMBL/GenBank/DDBJ whole genome shotgun (WGS) entry which is preliminary data.</text>
</comment>
<feature type="transmembrane region" description="Helical" evidence="1">
    <location>
        <begin position="119"/>
        <end position="142"/>
    </location>
</feature>
<dbReference type="InterPro" id="IPR033280">
    <property type="entry name" value="Membrane_MLC1"/>
</dbReference>
<evidence type="ECO:0000256" key="1">
    <source>
        <dbReference type="SAM" id="Phobius"/>
    </source>
</evidence>
<dbReference type="PANTHER" id="PTHR17597:SF0">
    <property type="entry name" value="MEMBRANE PROTEIN MLC1"/>
    <property type="match status" value="1"/>
</dbReference>
<sequence>MPTLERGKQENGNYIPDIKSSDLQLSKRLHPCFSYRTWIFSLLMGCIPSAVVSFAIARNKINVNTAYDSAIVLSNVSFPARVLKSYSVIEVIIGISSVFGGIIALNMDVLVSGPYLSVTFFWILVAVEVLIAISSVTSPLLFTASAYLSFSIMQVVDIFKSYPPAVKVSNNTLKDFDKDKAWKAVVVQMAQ</sequence>
<proteinExistence type="predicted"/>
<protein>
    <submittedName>
        <fullName evidence="2">Membrane protein MLC1</fullName>
    </submittedName>
</protein>
<keyword evidence="3" id="KW-1185">Reference proteome</keyword>
<keyword evidence="1" id="KW-0472">Membrane</keyword>
<keyword evidence="1" id="KW-1133">Transmembrane helix</keyword>
<dbReference type="EMBL" id="WHWB01033843">
    <property type="protein sequence ID" value="KAJ7416274.1"/>
    <property type="molecule type" value="Genomic_DNA"/>
</dbReference>
<organism evidence="2 3">
    <name type="scientific">Willisornis vidua</name>
    <name type="common">Xingu scale-backed antbird</name>
    <dbReference type="NCBI Taxonomy" id="1566151"/>
    <lineage>
        <taxon>Eukaryota</taxon>
        <taxon>Metazoa</taxon>
        <taxon>Chordata</taxon>
        <taxon>Craniata</taxon>
        <taxon>Vertebrata</taxon>
        <taxon>Euteleostomi</taxon>
        <taxon>Archelosauria</taxon>
        <taxon>Archosauria</taxon>
        <taxon>Dinosauria</taxon>
        <taxon>Saurischia</taxon>
        <taxon>Theropoda</taxon>
        <taxon>Coelurosauria</taxon>
        <taxon>Aves</taxon>
        <taxon>Neognathae</taxon>
        <taxon>Neoaves</taxon>
        <taxon>Telluraves</taxon>
        <taxon>Australaves</taxon>
        <taxon>Passeriformes</taxon>
        <taxon>Thamnophilidae</taxon>
        <taxon>Willisornis</taxon>
    </lineage>
</organism>
<accession>A0ABQ9DCN3</accession>
<keyword evidence="1" id="KW-0812">Transmembrane</keyword>
<feature type="transmembrane region" description="Helical" evidence="1">
    <location>
        <begin position="88"/>
        <end position="107"/>
    </location>
</feature>
<gene>
    <name evidence="2" type="ORF">WISP_72733</name>
</gene>
<evidence type="ECO:0000313" key="2">
    <source>
        <dbReference type="EMBL" id="KAJ7416274.1"/>
    </source>
</evidence>